<feature type="compositionally biased region" description="Basic residues" evidence="1">
    <location>
        <begin position="14"/>
        <end position="26"/>
    </location>
</feature>
<reference evidence="2" key="3">
    <citation type="submission" date="2019-03" db="UniProtKB">
        <authorList>
            <consortium name="EnsemblPlants"/>
        </authorList>
    </citation>
    <scope>IDENTIFICATION</scope>
</reference>
<evidence type="ECO:0000313" key="2">
    <source>
        <dbReference type="EnsemblPlants" id="AET0Gv20131400.1"/>
    </source>
</evidence>
<dbReference type="EnsemblPlants" id="AET0Gv20131400.1">
    <property type="protein sequence ID" value="AET0Gv20131400.1"/>
    <property type="gene ID" value="AET0Gv20131400"/>
</dbReference>
<organism evidence="2 3">
    <name type="scientific">Aegilops tauschii subsp. strangulata</name>
    <name type="common">Goatgrass</name>
    <dbReference type="NCBI Taxonomy" id="200361"/>
    <lineage>
        <taxon>Eukaryota</taxon>
        <taxon>Viridiplantae</taxon>
        <taxon>Streptophyta</taxon>
        <taxon>Embryophyta</taxon>
        <taxon>Tracheophyta</taxon>
        <taxon>Spermatophyta</taxon>
        <taxon>Magnoliopsida</taxon>
        <taxon>Liliopsida</taxon>
        <taxon>Poales</taxon>
        <taxon>Poaceae</taxon>
        <taxon>BOP clade</taxon>
        <taxon>Pooideae</taxon>
        <taxon>Triticodae</taxon>
        <taxon>Triticeae</taxon>
        <taxon>Triticinae</taxon>
        <taxon>Aegilops</taxon>
    </lineage>
</organism>
<dbReference type="Gramene" id="AET0Gv20131400.1">
    <property type="protein sequence ID" value="AET0Gv20131400.1"/>
    <property type="gene ID" value="AET0Gv20131400"/>
</dbReference>
<protein>
    <submittedName>
        <fullName evidence="2">Uncharacterized protein</fullName>
    </submittedName>
</protein>
<sequence>ARGPNNRRPELSRHRPSPRIGTKSKLRVPPAKPRNAVLADGCSSIHGPIDQDSRGLMMPRFLFLFQFFCSS</sequence>
<dbReference type="Proteomes" id="UP000015105">
    <property type="component" value="Unassembled WGS sequence"/>
</dbReference>
<evidence type="ECO:0000313" key="3">
    <source>
        <dbReference type="Proteomes" id="UP000015105"/>
    </source>
</evidence>
<proteinExistence type="predicted"/>
<dbReference type="AlphaFoldDB" id="A0A452XFW0"/>
<name>A0A452XFW0_AEGTS</name>
<keyword evidence="3" id="KW-1185">Reference proteome</keyword>
<feature type="region of interest" description="Disordered" evidence="1">
    <location>
        <begin position="1"/>
        <end position="30"/>
    </location>
</feature>
<evidence type="ECO:0000256" key="1">
    <source>
        <dbReference type="SAM" id="MobiDB-lite"/>
    </source>
</evidence>
<reference evidence="3" key="2">
    <citation type="journal article" date="2017" name="Nat. Plants">
        <title>The Aegilops tauschii genome reveals multiple impacts of transposons.</title>
        <authorList>
            <person name="Zhao G."/>
            <person name="Zou C."/>
            <person name="Li K."/>
            <person name="Wang K."/>
            <person name="Li T."/>
            <person name="Gao L."/>
            <person name="Zhang X."/>
            <person name="Wang H."/>
            <person name="Yang Z."/>
            <person name="Liu X."/>
            <person name="Jiang W."/>
            <person name="Mao L."/>
            <person name="Kong X."/>
            <person name="Jiao Y."/>
            <person name="Jia J."/>
        </authorList>
    </citation>
    <scope>NUCLEOTIDE SEQUENCE [LARGE SCALE GENOMIC DNA]</scope>
    <source>
        <strain evidence="3">cv. AL8/78</strain>
    </source>
</reference>
<reference evidence="3" key="1">
    <citation type="journal article" date="2014" name="Science">
        <title>Ancient hybridizations among the ancestral genomes of bread wheat.</title>
        <authorList>
            <consortium name="International Wheat Genome Sequencing Consortium,"/>
            <person name="Marcussen T."/>
            <person name="Sandve S.R."/>
            <person name="Heier L."/>
            <person name="Spannagl M."/>
            <person name="Pfeifer M."/>
            <person name="Jakobsen K.S."/>
            <person name="Wulff B.B."/>
            <person name="Steuernagel B."/>
            <person name="Mayer K.F."/>
            <person name="Olsen O.A."/>
        </authorList>
    </citation>
    <scope>NUCLEOTIDE SEQUENCE [LARGE SCALE GENOMIC DNA]</scope>
    <source>
        <strain evidence="3">cv. AL8/78</strain>
    </source>
</reference>
<accession>A0A452XFW0</accession>